<accession>A0A9W9RAA9</accession>
<dbReference type="EMBL" id="JAPZBT010000006">
    <property type="protein sequence ID" value="KAJ5356527.1"/>
    <property type="molecule type" value="Genomic_DNA"/>
</dbReference>
<reference evidence="2" key="2">
    <citation type="journal article" date="2023" name="IMA Fungus">
        <title>Comparative genomic study of the Penicillium genus elucidates a diverse pangenome and 15 lateral gene transfer events.</title>
        <authorList>
            <person name="Petersen C."/>
            <person name="Sorensen T."/>
            <person name="Nielsen M.R."/>
            <person name="Sondergaard T.E."/>
            <person name="Sorensen J.L."/>
            <person name="Fitzpatrick D.A."/>
            <person name="Frisvad J.C."/>
            <person name="Nielsen K.L."/>
        </authorList>
    </citation>
    <scope>NUCLEOTIDE SEQUENCE</scope>
    <source>
        <strain evidence="2">IBT 3081</strain>
    </source>
</reference>
<dbReference type="RefSeq" id="XP_056574674.1">
    <property type="nucleotide sequence ID" value="XM_056728859.1"/>
</dbReference>
<gene>
    <name evidence="2" type="ORF">N7517_011136</name>
</gene>
<dbReference type="GeneID" id="81468042"/>
<evidence type="ECO:0000313" key="3">
    <source>
        <dbReference type="Proteomes" id="UP001147752"/>
    </source>
</evidence>
<reference evidence="2" key="1">
    <citation type="submission" date="2022-12" db="EMBL/GenBank/DDBJ databases">
        <authorList>
            <person name="Petersen C."/>
        </authorList>
    </citation>
    <scope>NUCLEOTIDE SEQUENCE</scope>
    <source>
        <strain evidence="2">IBT 3081</strain>
    </source>
</reference>
<feature type="region of interest" description="Disordered" evidence="1">
    <location>
        <begin position="205"/>
        <end position="233"/>
    </location>
</feature>
<sequence>MLDETDMMRFGHLPFDYVMEYPDGDKLFPEEIPPHVPQDLMSDEEHAKDGQTTRLSGFGHGSGGEMIKQARMPPMLDISDYARLFLGMISTITMPDGDTNLDFVDGVACGTPGYVPSYMITGLMHKPNTLDGLSAHVWPEESYERPPELDMVQCLMLVIADRKACEEGWILFFAVNHKREVISFRIRERASWTSQLIMEFMNGQALDENTEDPSEETESYMRGGDGWAPENVL</sequence>
<name>A0A9W9RAA9_9EURO</name>
<protein>
    <submittedName>
        <fullName evidence="2">Uncharacterized protein</fullName>
    </submittedName>
</protein>
<dbReference type="AlphaFoldDB" id="A0A9W9RAA9"/>
<organism evidence="2 3">
    <name type="scientific">Penicillium concentricum</name>
    <dbReference type="NCBI Taxonomy" id="293559"/>
    <lineage>
        <taxon>Eukaryota</taxon>
        <taxon>Fungi</taxon>
        <taxon>Dikarya</taxon>
        <taxon>Ascomycota</taxon>
        <taxon>Pezizomycotina</taxon>
        <taxon>Eurotiomycetes</taxon>
        <taxon>Eurotiomycetidae</taxon>
        <taxon>Eurotiales</taxon>
        <taxon>Aspergillaceae</taxon>
        <taxon>Penicillium</taxon>
    </lineage>
</organism>
<feature type="compositionally biased region" description="Acidic residues" evidence="1">
    <location>
        <begin position="208"/>
        <end position="218"/>
    </location>
</feature>
<dbReference type="Proteomes" id="UP001147752">
    <property type="component" value="Unassembled WGS sequence"/>
</dbReference>
<dbReference type="OrthoDB" id="4364812at2759"/>
<proteinExistence type="predicted"/>
<keyword evidence="3" id="KW-1185">Reference proteome</keyword>
<evidence type="ECO:0000256" key="1">
    <source>
        <dbReference type="SAM" id="MobiDB-lite"/>
    </source>
</evidence>
<comment type="caution">
    <text evidence="2">The sequence shown here is derived from an EMBL/GenBank/DDBJ whole genome shotgun (WGS) entry which is preliminary data.</text>
</comment>
<evidence type="ECO:0000313" key="2">
    <source>
        <dbReference type="EMBL" id="KAJ5356527.1"/>
    </source>
</evidence>